<name>A0A4R3KYU9_9FIRM</name>
<dbReference type="PIRSF" id="PIRSF002811">
    <property type="entry name" value="DnaG"/>
    <property type="match status" value="1"/>
</dbReference>
<dbReference type="InterPro" id="IPR036185">
    <property type="entry name" value="DNA_heli_DnaB-like_N_sf"/>
</dbReference>
<dbReference type="InterPro" id="IPR002694">
    <property type="entry name" value="Znf_CHC2"/>
</dbReference>
<evidence type="ECO:0000256" key="13">
    <source>
        <dbReference type="PIRNR" id="PIRNR002811"/>
    </source>
</evidence>
<organism evidence="17 18">
    <name type="scientific">Keratinibaculum paraultunense</name>
    <dbReference type="NCBI Taxonomy" id="1278232"/>
    <lineage>
        <taxon>Bacteria</taxon>
        <taxon>Bacillati</taxon>
        <taxon>Bacillota</taxon>
        <taxon>Tissierellia</taxon>
        <taxon>Tissierellales</taxon>
        <taxon>Tepidimicrobiaceae</taxon>
        <taxon>Keratinibaculum</taxon>
    </lineage>
</organism>
<sequence>MSYIITDEIIEKVRDSSDIVDIISRYVSLKKSGSNYVGLCPFHNEKTPSFTVSHAKQLFHCFGCGEGGDVISFIMKMENLTFPEAIKYLADIAGILIEEKKVDEKLEKEKEKIYEINKEAARFYYYNLMKNKKALMYLKNRNINKRVLNQFGLGYAQDSWNSIYEYLKSKGYKDLDIEKTELVGKKKDNTGYYDKFRNRIMFPIIDIRDRVIGFGGRVLDNSMPKYLNSKDTLVFTKGNNLYGLNLVKKLSNREKIILVEGYMDVISLFNHGINYAVASLGTAFTRNQGRLIKRYGKEVYICYDSDNAGINATIKALNILMEEGIDPKVIVLPSGQDPDDFINKNGIEEFEKLMDKALNFIEYQIYVNKLKFNLVNPEEKIIFTKEISKALKKLKSPIEKDVYIDKISLATGISKEAIKSEVFGKNYKSNIKTYRNEYKDNKNKITPIKIVLKPAHLTAEKTLIKLMMESYEYFNIIRKHLNEEDFFSYECNILACLIFEQYENNKQLTEIDTNSILEKIKNIKDVDTAAIEEILFNEINFVHEDKYVLIEDLINTVEFSKFKLEREQVAKEIQKIESNKDKDEGDVNKLKLLCLRLTEIDKQLESYK</sequence>
<dbReference type="GO" id="GO:0003678">
    <property type="term" value="F:DNA helicase activity"/>
    <property type="evidence" value="ECO:0007669"/>
    <property type="project" value="InterPro"/>
</dbReference>
<reference evidence="17 18" key="1">
    <citation type="submission" date="2019-03" db="EMBL/GenBank/DDBJ databases">
        <title>Genomic Encyclopedia of Type Strains, Phase IV (KMG-IV): sequencing the most valuable type-strain genomes for metagenomic binning, comparative biology and taxonomic classification.</title>
        <authorList>
            <person name="Goeker M."/>
        </authorList>
    </citation>
    <scope>NUCLEOTIDE SEQUENCE [LARGE SCALE GENOMIC DNA]</scope>
    <source>
        <strain evidence="17 18">DSM 26752</strain>
    </source>
</reference>
<dbReference type="HAMAP" id="MF_00974">
    <property type="entry name" value="DNA_primase_DnaG"/>
    <property type="match status" value="1"/>
</dbReference>
<dbReference type="Pfam" id="PF10410">
    <property type="entry name" value="DnaB_bind"/>
    <property type="match status" value="1"/>
</dbReference>
<dbReference type="FunFam" id="3.90.580.10:FF:000001">
    <property type="entry name" value="DNA primase"/>
    <property type="match status" value="1"/>
</dbReference>
<feature type="coiled-coil region" evidence="15">
    <location>
        <begin position="559"/>
        <end position="586"/>
    </location>
</feature>
<keyword evidence="4 12" id="KW-0548">Nucleotidyltransferase</keyword>
<dbReference type="AlphaFoldDB" id="A0A4R3KYU9"/>
<keyword evidence="8 12" id="KW-0862">Zinc</keyword>
<comment type="domain">
    <text evidence="12">Contains an N-terminal zinc-binding domain, a central core domain that contains the primase activity, and a C-terminal DnaB-binding domain.</text>
</comment>
<comment type="function">
    <text evidence="12 13">RNA polymerase that catalyzes the synthesis of short RNA molecules used as primers for DNA polymerase during DNA replication.</text>
</comment>
<dbReference type="InterPro" id="IPR036977">
    <property type="entry name" value="DNA_primase_Znf_CHC2"/>
</dbReference>
<keyword evidence="11 12" id="KW-0804">Transcription</keyword>
<dbReference type="CDD" id="cd03364">
    <property type="entry name" value="TOPRIM_DnaG_primases"/>
    <property type="match status" value="1"/>
</dbReference>
<comment type="catalytic activity">
    <reaction evidence="12">
        <text>ssDNA + n NTP = ssDNA/pppN(pN)n-1 hybrid + (n-1) diphosphate.</text>
        <dbReference type="EC" id="2.7.7.101"/>
    </reaction>
</comment>
<comment type="cofactor">
    <cofactor evidence="12 13 14">
        <name>Zn(2+)</name>
        <dbReference type="ChEBI" id="CHEBI:29105"/>
    </cofactor>
    <text evidence="12 13 14">Binds 1 zinc ion per monomer.</text>
</comment>
<keyword evidence="5 12" id="KW-0235">DNA replication</keyword>
<evidence type="ECO:0000256" key="6">
    <source>
        <dbReference type="ARBA" id="ARBA00022723"/>
    </source>
</evidence>
<protein>
    <recommendedName>
        <fullName evidence="12 13">DNA primase</fullName>
        <ecNumber evidence="12">2.7.7.101</ecNumber>
    </recommendedName>
</protein>
<dbReference type="Pfam" id="PF01807">
    <property type="entry name" value="Zn_ribbon_DnaG"/>
    <property type="match status" value="1"/>
</dbReference>
<dbReference type="GO" id="GO:0005737">
    <property type="term" value="C:cytoplasm"/>
    <property type="evidence" value="ECO:0007669"/>
    <property type="project" value="TreeGrafter"/>
</dbReference>
<dbReference type="GO" id="GO:0006269">
    <property type="term" value="P:DNA replication, synthesis of primer"/>
    <property type="evidence" value="ECO:0007669"/>
    <property type="project" value="UniProtKB-UniRule"/>
</dbReference>
<evidence type="ECO:0000256" key="10">
    <source>
        <dbReference type="ARBA" id="ARBA00023125"/>
    </source>
</evidence>
<dbReference type="InterPro" id="IPR034151">
    <property type="entry name" value="TOPRIM_DnaG_bac"/>
</dbReference>
<keyword evidence="2 12" id="KW-0639">Primosome</keyword>
<comment type="subunit">
    <text evidence="12">Monomer. Interacts with DnaB.</text>
</comment>
<dbReference type="Gene3D" id="3.90.980.10">
    <property type="entry name" value="DNA primase, catalytic core, N-terminal domain"/>
    <property type="match status" value="1"/>
</dbReference>
<comment type="similarity">
    <text evidence="12 13">Belongs to the DnaG primase family.</text>
</comment>
<evidence type="ECO:0000256" key="9">
    <source>
        <dbReference type="ARBA" id="ARBA00022842"/>
    </source>
</evidence>
<keyword evidence="15" id="KW-0175">Coiled coil</keyword>
<keyword evidence="6 12" id="KW-0479">Metal-binding</keyword>
<proteinExistence type="inferred from homology"/>
<dbReference type="GO" id="GO:0000428">
    <property type="term" value="C:DNA-directed RNA polymerase complex"/>
    <property type="evidence" value="ECO:0007669"/>
    <property type="project" value="UniProtKB-KW"/>
</dbReference>
<evidence type="ECO:0000313" key="18">
    <source>
        <dbReference type="Proteomes" id="UP000294567"/>
    </source>
</evidence>
<accession>A0A4R3KYU9</accession>
<evidence type="ECO:0000256" key="15">
    <source>
        <dbReference type="SAM" id="Coils"/>
    </source>
</evidence>
<dbReference type="GO" id="GO:0008270">
    <property type="term" value="F:zinc ion binding"/>
    <property type="evidence" value="ECO:0007669"/>
    <property type="project" value="UniProtKB-UniRule"/>
</dbReference>
<dbReference type="SUPFAM" id="SSF48024">
    <property type="entry name" value="N-terminal domain of DnaB helicase"/>
    <property type="match status" value="1"/>
</dbReference>
<dbReference type="OrthoDB" id="9803773at2"/>
<feature type="domain" description="Toprim" evidence="16">
    <location>
        <begin position="254"/>
        <end position="337"/>
    </location>
</feature>
<keyword evidence="18" id="KW-1185">Reference proteome</keyword>
<dbReference type="GO" id="GO:0005524">
    <property type="term" value="F:ATP binding"/>
    <property type="evidence" value="ECO:0007669"/>
    <property type="project" value="InterPro"/>
</dbReference>
<dbReference type="Gene3D" id="3.40.1360.10">
    <property type="match status" value="1"/>
</dbReference>
<dbReference type="InterPro" id="IPR006295">
    <property type="entry name" value="DNA_primase_DnaG"/>
</dbReference>
<dbReference type="FunFam" id="3.90.980.10:FF:000001">
    <property type="entry name" value="DNA primase"/>
    <property type="match status" value="1"/>
</dbReference>
<dbReference type="PANTHER" id="PTHR30313">
    <property type="entry name" value="DNA PRIMASE"/>
    <property type="match status" value="1"/>
</dbReference>
<evidence type="ECO:0000256" key="4">
    <source>
        <dbReference type="ARBA" id="ARBA00022695"/>
    </source>
</evidence>
<dbReference type="Gene3D" id="3.90.580.10">
    <property type="entry name" value="Zinc finger, CHC2-type domain"/>
    <property type="match status" value="1"/>
</dbReference>
<evidence type="ECO:0000256" key="12">
    <source>
        <dbReference type="HAMAP-Rule" id="MF_00974"/>
    </source>
</evidence>
<keyword evidence="10 12" id="KW-0238">DNA-binding</keyword>
<dbReference type="RefSeq" id="WP_132025881.1">
    <property type="nucleotide sequence ID" value="NZ_CP068564.1"/>
</dbReference>
<dbReference type="Gene3D" id="1.10.860.10">
    <property type="entry name" value="DNAb Helicase, Chain A"/>
    <property type="match status" value="1"/>
</dbReference>
<keyword evidence="7 12" id="KW-0863">Zinc-finger</keyword>
<dbReference type="EMBL" id="SMAE01000002">
    <property type="protein sequence ID" value="TCS91206.1"/>
    <property type="molecule type" value="Genomic_DNA"/>
</dbReference>
<evidence type="ECO:0000256" key="3">
    <source>
        <dbReference type="ARBA" id="ARBA00022679"/>
    </source>
</evidence>
<dbReference type="Proteomes" id="UP000294567">
    <property type="component" value="Unassembled WGS sequence"/>
</dbReference>
<dbReference type="SMART" id="SM00400">
    <property type="entry name" value="ZnF_CHCC"/>
    <property type="match status" value="1"/>
</dbReference>
<dbReference type="PANTHER" id="PTHR30313:SF2">
    <property type="entry name" value="DNA PRIMASE"/>
    <property type="match status" value="1"/>
</dbReference>
<evidence type="ECO:0000256" key="14">
    <source>
        <dbReference type="PIRSR" id="PIRSR002811-1"/>
    </source>
</evidence>
<feature type="zinc finger region" description="CHC2-type" evidence="12 14">
    <location>
        <begin position="40"/>
        <end position="64"/>
    </location>
</feature>
<dbReference type="SUPFAM" id="SSF57783">
    <property type="entry name" value="Zinc beta-ribbon"/>
    <property type="match status" value="1"/>
</dbReference>
<dbReference type="SMART" id="SM00493">
    <property type="entry name" value="TOPRIM"/>
    <property type="match status" value="1"/>
</dbReference>
<evidence type="ECO:0000256" key="8">
    <source>
        <dbReference type="ARBA" id="ARBA00022833"/>
    </source>
</evidence>
<dbReference type="GO" id="GO:1990077">
    <property type="term" value="C:primosome complex"/>
    <property type="evidence" value="ECO:0007669"/>
    <property type="project" value="UniProtKB-KW"/>
</dbReference>
<dbReference type="GO" id="GO:0003899">
    <property type="term" value="F:DNA-directed RNA polymerase activity"/>
    <property type="evidence" value="ECO:0007669"/>
    <property type="project" value="UniProtKB-UniRule"/>
</dbReference>
<dbReference type="InterPro" id="IPR030846">
    <property type="entry name" value="DnaG_bac"/>
</dbReference>
<dbReference type="InterPro" id="IPR019475">
    <property type="entry name" value="DNA_primase_DnaB-bd"/>
</dbReference>
<gene>
    <name evidence="12" type="primary">dnaG</name>
    <name evidence="17" type="ORF">EDD65_102136</name>
</gene>
<evidence type="ECO:0000256" key="11">
    <source>
        <dbReference type="ARBA" id="ARBA00023163"/>
    </source>
</evidence>
<dbReference type="InterPro" id="IPR050219">
    <property type="entry name" value="DnaG_primase"/>
</dbReference>
<comment type="caution">
    <text evidence="17">The sequence shown here is derived from an EMBL/GenBank/DDBJ whole genome shotgun (WGS) entry which is preliminary data.</text>
</comment>
<dbReference type="InterPro" id="IPR037068">
    <property type="entry name" value="DNA_primase_core_N_sf"/>
</dbReference>
<evidence type="ECO:0000256" key="1">
    <source>
        <dbReference type="ARBA" id="ARBA00022478"/>
    </source>
</evidence>
<dbReference type="InterPro" id="IPR016136">
    <property type="entry name" value="DNA_helicase_N/primase_C"/>
</dbReference>
<dbReference type="Pfam" id="PF13155">
    <property type="entry name" value="Toprim_2"/>
    <property type="match status" value="1"/>
</dbReference>
<keyword evidence="9" id="KW-0460">Magnesium</keyword>
<dbReference type="Pfam" id="PF08275">
    <property type="entry name" value="DNAG_N"/>
    <property type="match status" value="1"/>
</dbReference>
<dbReference type="NCBIfam" id="TIGR01391">
    <property type="entry name" value="dnaG"/>
    <property type="match status" value="1"/>
</dbReference>
<dbReference type="InterPro" id="IPR006171">
    <property type="entry name" value="TOPRIM_dom"/>
</dbReference>
<dbReference type="EC" id="2.7.7.101" evidence="12"/>
<evidence type="ECO:0000256" key="7">
    <source>
        <dbReference type="ARBA" id="ARBA00022771"/>
    </source>
</evidence>
<dbReference type="FunFam" id="3.40.1360.10:FF:000002">
    <property type="entry name" value="DNA primase"/>
    <property type="match status" value="1"/>
</dbReference>
<dbReference type="GO" id="GO:0003677">
    <property type="term" value="F:DNA binding"/>
    <property type="evidence" value="ECO:0007669"/>
    <property type="project" value="UniProtKB-KW"/>
</dbReference>
<dbReference type="InterPro" id="IPR013264">
    <property type="entry name" value="DNAG_N"/>
</dbReference>
<evidence type="ECO:0000313" key="17">
    <source>
        <dbReference type="EMBL" id="TCS91206.1"/>
    </source>
</evidence>
<keyword evidence="3 12" id="KW-0808">Transferase</keyword>
<keyword evidence="1 12" id="KW-0240">DNA-directed RNA polymerase</keyword>
<evidence type="ECO:0000259" key="16">
    <source>
        <dbReference type="PROSITE" id="PS50880"/>
    </source>
</evidence>
<evidence type="ECO:0000256" key="2">
    <source>
        <dbReference type="ARBA" id="ARBA00022515"/>
    </source>
</evidence>
<dbReference type="PROSITE" id="PS50880">
    <property type="entry name" value="TOPRIM"/>
    <property type="match status" value="1"/>
</dbReference>
<evidence type="ECO:0000256" key="5">
    <source>
        <dbReference type="ARBA" id="ARBA00022705"/>
    </source>
</evidence>
<dbReference type="SUPFAM" id="SSF56731">
    <property type="entry name" value="DNA primase core"/>
    <property type="match status" value="1"/>
</dbReference>